<gene>
    <name evidence="1" type="primary">CATHL3</name>
    <name evidence="1" type="ORF">g.72775</name>
</gene>
<accession>A0A1D1XZD9</accession>
<dbReference type="EMBL" id="GDJX01020170">
    <property type="protein sequence ID" value="JAT47766.1"/>
    <property type="molecule type" value="Transcribed_RNA"/>
</dbReference>
<protein>
    <submittedName>
        <fullName evidence="1">Cathelicidin-3</fullName>
    </submittedName>
</protein>
<feature type="non-terminal residue" evidence="1">
    <location>
        <position position="1"/>
    </location>
</feature>
<sequence length="109" mass="12172">LLSLSLSRLDYSESLLVTVERASRSTVSLAAIFFLLWLSFSWVPPPVPRDTPESGARRPVAAFLHLLFSFLSFVREDLPREEEQTFAFTAAISGGGGVLPQSSRWEQEE</sequence>
<organism evidence="1">
    <name type="scientific">Anthurium amnicola</name>
    <dbReference type="NCBI Taxonomy" id="1678845"/>
    <lineage>
        <taxon>Eukaryota</taxon>
        <taxon>Viridiplantae</taxon>
        <taxon>Streptophyta</taxon>
        <taxon>Embryophyta</taxon>
        <taxon>Tracheophyta</taxon>
        <taxon>Spermatophyta</taxon>
        <taxon>Magnoliopsida</taxon>
        <taxon>Liliopsida</taxon>
        <taxon>Araceae</taxon>
        <taxon>Pothoideae</taxon>
        <taxon>Potheae</taxon>
        <taxon>Anthurium</taxon>
    </lineage>
</organism>
<proteinExistence type="predicted"/>
<reference evidence="1" key="1">
    <citation type="submission" date="2015-07" db="EMBL/GenBank/DDBJ databases">
        <title>Transcriptome Assembly of Anthurium amnicola.</title>
        <authorList>
            <person name="Suzuki J."/>
        </authorList>
    </citation>
    <scope>NUCLEOTIDE SEQUENCE</scope>
</reference>
<name>A0A1D1XZD9_9ARAE</name>
<evidence type="ECO:0000313" key="1">
    <source>
        <dbReference type="EMBL" id="JAT47766.1"/>
    </source>
</evidence>
<dbReference type="AlphaFoldDB" id="A0A1D1XZD9"/>